<dbReference type="InterPro" id="IPR005467">
    <property type="entry name" value="His_kinase_dom"/>
</dbReference>
<dbReference type="RefSeq" id="WP_192009878.1">
    <property type="nucleotide sequence ID" value="NZ_JACYTQ010000003.1"/>
</dbReference>
<dbReference type="EC" id="2.7.13.3" evidence="3"/>
<dbReference type="SMART" id="SM00091">
    <property type="entry name" value="PAS"/>
    <property type="match status" value="2"/>
</dbReference>
<keyword evidence="9" id="KW-1133">Transmembrane helix</keyword>
<dbReference type="CDD" id="cd00082">
    <property type="entry name" value="HisKA"/>
    <property type="match status" value="1"/>
</dbReference>
<comment type="caution">
    <text evidence="19">The sequence shown here is derived from an EMBL/GenBank/DDBJ whole genome shotgun (WGS) entry which is preliminary data.</text>
</comment>
<dbReference type="InterPro" id="IPR013655">
    <property type="entry name" value="PAS_fold_3"/>
</dbReference>
<dbReference type="Pfam" id="PF08447">
    <property type="entry name" value="PAS_3"/>
    <property type="match status" value="1"/>
</dbReference>
<evidence type="ECO:0000259" key="14">
    <source>
        <dbReference type="PROSITE" id="PS50109"/>
    </source>
</evidence>
<evidence type="ECO:0000256" key="8">
    <source>
        <dbReference type="ARBA" id="ARBA00022840"/>
    </source>
</evidence>
<sequence length="1311" mass="149739">MPQKKTPQDFETALSGNYDRLLNVALMMAKAKFAFVAVCQEGQFHLLSEIGFDEVSISKNNDFFINKTHEIKEITQLKLNIDFQGQSIQSLIISPFINGFKESKGFLILIEPSEKVSQETLSSIALLTEEINSKYINKLELENINYSENQFRNFFEESMGLMCTHDLKGKLLLINNASARSLGYEKNELLGKSLFDIIPKHHVGGIKHYLDEILQKGHSSGTMKTLHKDGSERMWLYTNVLQKNIHGDKFILGNALDISERYKLEYEYNRLKEMLEQTNSVARVGGWEADFINNTLYWSDVTREIHEVSDDFIPDSENAISFYKEGKNQEAIKRAFENAITKGESYDLELELITAKGKEIWVRAIGKPQFKDGKCVRLFGTFQDVDEKKQAELEIIRSKKLLEDVQNASSEVSIISTNTEGIITLFNKGAEKMLGYSAEEMIGQQSPAIIHDPTEIEERGKELSSKYNQSITGFKVFVYKSEIYGAEEREWSYIRKDGTKLFVSLAVTTMRNTHGEITGYLGMATDITERKKAENALFIEKARLNAFVTHAPAAVAMFDTDIKYIAYSNRWLEEYQLQGQDIKNKSHYEVFESISDEWKAIHARCLKGEVISNEEDVWRPDGWDHDQYLRWEVRPWHQFDGTIGGIMMLTQDITEACLQRDELKKAKIMAEQASIAKSEFLANMSHEIRTPLNGVIGFTDLVLKTELTDTQAQYLSIVNQSGNALLNIINDILDFSKIEAGKLDLDTDKCDLYELSDQASDIITYEIHKKGLEMLLNIHPDIPRYIWVDSVRLKQVMVNLLGNASKFTEEGEIELMLKPLGKINENNEMKIRFSVSDTGIGIKPEKQIKIFEAFSQEDISTTKKYGGTGLGLTISNSLLKLMDSKLQLESVPGKGSKFFFDLKVKCEYGDPEVWQTELGINHVLIVDDNDNNRIILDRMLALRGIATDQAKNGFEAIQKLIDGNKYDVILMDYHMPYMNGIETIRKIRESFEHQPIIFLHSSSDDENILKACKELNINMKLVKPIKIQEMYDALMTINRKQDHKKSKSQKAEKKSIFPKDTKIMIVEDNSINMLLAKTVVNNLSPSTKILEAQNGIEALELCKKDLPDIIFMDIQMPEMNGYEATKEIRQLYNKHNILIIALTAGNIKGEREKCMNAGMNDFIAKPFVEEDLIKLLEKWELKQSHDLVQNFKELPSLAAFDIENLKEILGFPDVESEMFQIILKSGKKELINSREDIIKIHKTKSTGLSLAAHKLYGSACTMRMDRLAELSAKIETRKEYNFDDQNLLNDIDAILKEIQQAITALDQYIKD</sequence>
<feature type="modified residue" description="4-aspartylphosphate" evidence="13">
    <location>
        <position position="1113"/>
    </location>
</feature>
<dbReference type="Gene3D" id="2.10.70.100">
    <property type="match status" value="1"/>
</dbReference>
<feature type="domain" description="Response regulatory" evidence="15">
    <location>
        <begin position="922"/>
        <end position="1038"/>
    </location>
</feature>
<dbReference type="SMART" id="SM00086">
    <property type="entry name" value="PAC"/>
    <property type="match status" value="2"/>
</dbReference>
<dbReference type="EMBL" id="JACYTQ010000003">
    <property type="protein sequence ID" value="MBD8488982.1"/>
    <property type="molecule type" value="Genomic_DNA"/>
</dbReference>
<dbReference type="SUPFAM" id="SSF47384">
    <property type="entry name" value="Homodimeric domain of signal transducing histidine kinase"/>
    <property type="match status" value="1"/>
</dbReference>
<feature type="domain" description="Histidine kinase" evidence="14">
    <location>
        <begin position="683"/>
        <end position="906"/>
    </location>
</feature>
<dbReference type="Pfam" id="PF02518">
    <property type="entry name" value="HATPase_c"/>
    <property type="match status" value="1"/>
</dbReference>
<dbReference type="InterPro" id="IPR000014">
    <property type="entry name" value="PAS"/>
</dbReference>
<comment type="subcellular location">
    <subcellularLocation>
        <location evidence="2">Cell membrane</location>
        <topology evidence="2">Multi-pass membrane protein</topology>
    </subcellularLocation>
</comment>
<dbReference type="InterPro" id="IPR008207">
    <property type="entry name" value="Sig_transdc_His_kin_Hpt_dom"/>
</dbReference>
<evidence type="ECO:0000256" key="7">
    <source>
        <dbReference type="ARBA" id="ARBA00022741"/>
    </source>
</evidence>
<reference evidence="19 20" key="1">
    <citation type="submission" date="2020-09" db="EMBL/GenBank/DDBJ databases">
        <title>Echinicola sp. CAU 1574 isolated from sand of Sido Beach.</title>
        <authorList>
            <person name="Kim W."/>
        </authorList>
    </citation>
    <scope>NUCLEOTIDE SEQUENCE [LARGE SCALE GENOMIC DNA]</scope>
    <source>
        <strain evidence="19 20">CAU 1574</strain>
    </source>
</reference>
<dbReference type="SMART" id="SM00388">
    <property type="entry name" value="HisKA"/>
    <property type="match status" value="1"/>
</dbReference>
<feature type="domain" description="Response regulatory" evidence="15">
    <location>
        <begin position="1062"/>
        <end position="1180"/>
    </location>
</feature>
<keyword evidence="10" id="KW-0902">Two-component regulatory system</keyword>
<dbReference type="PANTHER" id="PTHR45339">
    <property type="entry name" value="HYBRID SIGNAL TRANSDUCTION HISTIDINE KINASE J"/>
    <property type="match status" value="1"/>
</dbReference>
<dbReference type="SUPFAM" id="SSF52172">
    <property type="entry name" value="CheY-like"/>
    <property type="match status" value="2"/>
</dbReference>
<dbReference type="InterPro" id="IPR036097">
    <property type="entry name" value="HisK_dim/P_sf"/>
</dbReference>
<evidence type="ECO:0000256" key="11">
    <source>
        <dbReference type="ARBA" id="ARBA00023136"/>
    </source>
</evidence>
<dbReference type="PRINTS" id="PR00344">
    <property type="entry name" value="BCTRLSENSOR"/>
</dbReference>
<dbReference type="Pfam" id="PF01627">
    <property type="entry name" value="Hpt"/>
    <property type="match status" value="1"/>
</dbReference>
<feature type="modified residue" description="4-aspartylphosphate" evidence="13">
    <location>
        <position position="972"/>
    </location>
</feature>
<dbReference type="SUPFAM" id="SSF47226">
    <property type="entry name" value="Histidine-containing phosphotransfer domain, HPT domain"/>
    <property type="match status" value="1"/>
</dbReference>
<evidence type="ECO:0000259" key="16">
    <source>
        <dbReference type="PROSITE" id="PS50112"/>
    </source>
</evidence>
<dbReference type="CDD" id="cd00130">
    <property type="entry name" value="PAS"/>
    <property type="match status" value="2"/>
</dbReference>
<feature type="domain" description="PAS" evidence="16">
    <location>
        <begin position="147"/>
        <end position="217"/>
    </location>
</feature>
<dbReference type="SMART" id="SM00448">
    <property type="entry name" value="REC"/>
    <property type="match status" value="2"/>
</dbReference>
<dbReference type="InterPro" id="IPR013656">
    <property type="entry name" value="PAS_4"/>
</dbReference>
<evidence type="ECO:0000313" key="20">
    <source>
        <dbReference type="Proteomes" id="UP000647133"/>
    </source>
</evidence>
<name>A0ABR9AJI1_9BACT</name>
<feature type="domain" description="PAC" evidence="17">
    <location>
        <begin position="487"/>
        <end position="539"/>
    </location>
</feature>
<evidence type="ECO:0000256" key="10">
    <source>
        <dbReference type="ARBA" id="ARBA00023012"/>
    </source>
</evidence>
<evidence type="ECO:0000259" key="17">
    <source>
        <dbReference type="PROSITE" id="PS50113"/>
    </source>
</evidence>
<dbReference type="SUPFAM" id="SSF55874">
    <property type="entry name" value="ATPase domain of HSP90 chaperone/DNA topoisomerase II/histidine kinase"/>
    <property type="match status" value="1"/>
</dbReference>
<evidence type="ECO:0000256" key="2">
    <source>
        <dbReference type="ARBA" id="ARBA00004651"/>
    </source>
</evidence>
<dbReference type="PROSITE" id="PS50110">
    <property type="entry name" value="RESPONSE_REGULATORY"/>
    <property type="match status" value="2"/>
</dbReference>
<dbReference type="InterPro" id="IPR011006">
    <property type="entry name" value="CheY-like_superfamily"/>
</dbReference>
<keyword evidence="8" id="KW-0067">ATP-binding</keyword>
<dbReference type="InterPro" id="IPR036641">
    <property type="entry name" value="HPT_dom_sf"/>
</dbReference>
<dbReference type="NCBIfam" id="TIGR00229">
    <property type="entry name" value="sensory_box"/>
    <property type="match status" value="3"/>
</dbReference>
<dbReference type="InterPro" id="IPR036890">
    <property type="entry name" value="HATPase_C_sf"/>
</dbReference>
<dbReference type="PROSITE" id="PS50112">
    <property type="entry name" value="PAS"/>
    <property type="match status" value="2"/>
</dbReference>
<evidence type="ECO:0000256" key="3">
    <source>
        <dbReference type="ARBA" id="ARBA00012438"/>
    </source>
</evidence>
<dbReference type="Pfam" id="PF13426">
    <property type="entry name" value="PAS_9"/>
    <property type="match status" value="1"/>
</dbReference>
<dbReference type="PROSITE" id="PS50109">
    <property type="entry name" value="HIS_KIN"/>
    <property type="match status" value="1"/>
</dbReference>
<accession>A0ABR9AJI1</accession>
<evidence type="ECO:0000256" key="4">
    <source>
        <dbReference type="ARBA" id="ARBA00022475"/>
    </source>
</evidence>
<keyword evidence="5 13" id="KW-0597">Phosphoprotein</keyword>
<dbReference type="InterPro" id="IPR004358">
    <property type="entry name" value="Sig_transdc_His_kin-like_C"/>
</dbReference>
<dbReference type="SUPFAM" id="SSF55785">
    <property type="entry name" value="PYP-like sensor domain (PAS domain)"/>
    <property type="match status" value="4"/>
</dbReference>
<dbReference type="Gene3D" id="3.30.565.10">
    <property type="entry name" value="Histidine kinase-like ATPase, C-terminal domain"/>
    <property type="match status" value="1"/>
</dbReference>
<evidence type="ECO:0000256" key="13">
    <source>
        <dbReference type="PROSITE-ProRule" id="PRU00169"/>
    </source>
</evidence>
<gene>
    <name evidence="19" type="ORF">IFO69_09520</name>
</gene>
<dbReference type="Pfam" id="PF00512">
    <property type="entry name" value="HisKA"/>
    <property type="match status" value="1"/>
</dbReference>
<dbReference type="InterPro" id="IPR003661">
    <property type="entry name" value="HisK_dim/P_dom"/>
</dbReference>
<evidence type="ECO:0000256" key="5">
    <source>
        <dbReference type="ARBA" id="ARBA00022553"/>
    </source>
</evidence>
<keyword evidence="11" id="KW-0472">Membrane</keyword>
<dbReference type="PROSITE" id="PS50894">
    <property type="entry name" value="HPT"/>
    <property type="match status" value="1"/>
</dbReference>
<keyword evidence="7" id="KW-0547">Nucleotide-binding</keyword>
<keyword evidence="6" id="KW-0812">Transmembrane</keyword>
<evidence type="ECO:0000259" key="15">
    <source>
        <dbReference type="PROSITE" id="PS50110"/>
    </source>
</evidence>
<dbReference type="CDD" id="cd17546">
    <property type="entry name" value="REC_hyHK_CKI1_RcsC-like"/>
    <property type="match status" value="2"/>
</dbReference>
<keyword evidence="4" id="KW-1003">Cell membrane</keyword>
<dbReference type="SMART" id="SM00387">
    <property type="entry name" value="HATPase_c"/>
    <property type="match status" value="1"/>
</dbReference>
<keyword evidence="20" id="KW-1185">Reference proteome</keyword>
<evidence type="ECO:0000256" key="6">
    <source>
        <dbReference type="ARBA" id="ARBA00022692"/>
    </source>
</evidence>
<dbReference type="Gene3D" id="3.30.450.20">
    <property type="entry name" value="PAS domain"/>
    <property type="match status" value="4"/>
</dbReference>
<dbReference type="InterPro" id="IPR001610">
    <property type="entry name" value="PAC"/>
</dbReference>
<dbReference type="Gene3D" id="1.10.287.130">
    <property type="match status" value="1"/>
</dbReference>
<dbReference type="InterPro" id="IPR001789">
    <property type="entry name" value="Sig_transdc_resp-reg_receiver"/>
</dbReference>
<dbReference type="Gene3D" id="3.40.50.2300">
    <property type="match status" value="2"/>
</dbReference>
<protein>
    <recommendedName>
        <fullName evidence="3">histidine kinase</fullName>
        <ecNumber evidence="3">2.7.13.3</ecNumber>
    </recommendedName>
</protein>
<evidence type="ECO:0000256" key="9">
    <source>
        <dbReference type="ARBA" id="ARBA00022989"/>
    </source>
</evidence>
<feature type="domain" description="HPt" evidence="18">
    <location>
        <begin position="1211"/>
        <end position="1311"/>
    </location>
</feature>
<evidence type="ECO:0000313" key="19">
    <source>
        <dbReference type="EMBL" id="MBD8488982.1"/>
    </source>
</evidence>
<dbReference type="Pfam" id="PF00072">
    <property type="entry name" value="Response_reg"/>
    <property type="match status" value="2"/>
</dbReference>
<dbReference type="InterPro" id="IPR035965">
    <property type="entry name" value="PAS-like_dom_sf"/>
</dbReference>
<dbReference type="InterPro" id="IPR003594">
    <property type="entry name" value="HATPase_dom"/>
</dbReference>
<dbReference type="PANTHER" id="PTHR45339:SF1">
    <property type="entry name" value="HYBRID SIGNAL TRANSDUCTION HISTIDINE KINASE J"/>
    <property type="match status" value="1"/>
</dbReference>
<dbReference type="PROSITE" id="PS50113">
    <property type="entry name" value="PAC"/>
    <property type="match status" value="2"/>
</dbReference>
<dbReference type="InterPro" id="IPR000700">
    <property type="entry name" value="PAS-assoc_C"/>
</dbReference>
<evidence type="ECO:0000256" key="12">
    <source>
        <dbReference type="PROSITE-ProRule" id="PRU00110"/>
    </source>
</evidence>
<comment type="catalytic activity">
    <reaction evidence="1">
        <text>ATP + protein L-histidine = ADP + protein N-phospho-L-histidine.</text>
        <dbReference type="EC" id="2.7.13.3"/>
    </reaction>
</comment>
<feature type="modified residue" description="Phosphohistidine" evidence="12">
    <location>
        <position position="1253"/>
    </location>
</feature>
<dbReference type="Pfam" id="PF08448">
    <property type="entry name" value="PAS_4"/>
    <property type="match status" value="2"/>
</dbReference>
<dbReference type="CDD" id="cd16922">
    <property type="entry name" value="HATPase_EvgS-ArcB-TorS-like"/>
    <property type="match status" value="1"/>
</dbReference>
<dbReference type="Proteomes" id="UP000647133">
    <property type="component" value="Unassembled WGS sequence"/>
</dbReference>
<organism evidence="19 20">
    <name type="scientific">Echinicola arenosa</name>
    <dbReference type="NCBI Taxonomy" id="2774144"/>
    <lineage>
        <taxon>Bacteria</taxon>
        <taxon>Pseudomonadati</taxon>
        <taxon>Bacteroidota</taxon>
        <taxon>Cytophagia</taxon>
        <taxon>Cytophagales</taxon>
        <taxon>Cyclobacteriaceae</taxon>
        <taxon>Echinicola</taxon>
    </lineage>
</organism>
<evidence type="ECO:0000259" key="18">
    <source>
        <dbReference type="PROSITE" id="PS50894"/>
    </source>
</evidence>
<evidence type="ECO:0000256" key="1">
    <source>
        <dbReference type="ARBA" id="ARBA00000085"/>
    </source>
</evidence>
<feature type="domain" description="PAS" evidence="16">
    <location>
        <begin position="398"/>
        <end position="470"/>
    </location>
</feature>
<dbReference type="Gene3D" id="1.20.120.160">
    <property type="entry name" value="HPT domain"/>
    <property type="match status" value="1"/>
</dbReference>
<proteinExistence type="predicted"/>
<feature type="domain" description="PAC" evidence="17">
    <location>
        <begin position="346"/>
        <end position="397"/>
    </location>
</feature>